<sequence>MTLRLPATMQVFERGWLSSNNILFTGLDTALVDSGYVTHAPQTLALVDHALAGRPLGRLLNTHLHSDHCGGNAALQAAYGCQTAIPVAEAGKVAAWDEEALSYRATGQQCPRFGFDAVLAPGDELDLGGLRWQVLAAPGHDPHALLLFCAQEGVLVSGDALWENGFGVVFPELAGEPGFDAVRATLDLIGTLDARVVVPGHGRVFGDVGAALGRAYSRLDYLAADPRRNAENAVKVLVKFLLLERQRIALASLPALLASIPVVAAALRLTDTDTPPNDAYTGLATWATNSLVRAKAARIDGEFLVDV</sequence>
<evidence type="ECO:0000256" key="1">
    <source>
        <dbReference type="ARBA" id="ARBA00001526"/>
    </source>
</evidence>
<comment type="catalytic activity">
    <reaction evidence="1">
        <text>a beta-lactam + H2O = a substituted beta-amino acid</text>
        <dbReference type="Rhea" id="RHEA:20401"/>
        <dbReference type="ChEBI" id="CHEBI:15377"/>
        <dbReference type="ChEBI" id="CHEBI:35627"/>
        <dbReference type="ChEBI" id="CHEBI:140347"/>
        <dbReference type="EC" id="3.5.2.6"/>
    </reaction>
</comment>
<proteinExistence type="inferred from homology"/>
<keyword evidence="15" id="KW-1185">Reference proteome</keyword>
<dbReference type="InterPro" id="IPR036866">
    <property type="entry name" value="RibonucZ/Hydroxyglut_hydro"/>
</dbReference>
<keyword evidence="11" id="KW-0862">Zinc</keyword>
<evidence type="ECO:0000256" key="9">
    <source>
        <dbReference type="ARBA" id="ARBA00022764"/>
    </source>
</evidence>
<comment type="cofactor">
    <cofactor evidence="2">
        <name>Zn(2+)</name>
        <dbReference type="ChEBI" id="CHEBI:29105"/>
    </cofactor>
</comment>
<evidence type="ECO:0000256" key="4">
    <source>
        <dbReference type="ARBA" id="ARBA00005250"/>
    </source>
</evidence>
<dbReference type="EC" id="3.5.2.6" evidence="6"/>
<dbReference type="PROSITE" id="PS00743">
    <property type="entry name" value="BETA_LACTAMASE_B_1"/>
    <property type="match status" value="1"/>
</dbReference>
<evidence type="ECO:0000313" key="15">
    <source>
        <dbReference type="Proteomes" id="UP001595665"/>
    </source>
</evidence>
<dbReference type="SMART" id="SM00849">
    <property type="entry name" value="Lactamase_B"/>
    <property type="match status" value="1"/>
</dbReference>
<dbReference type="SUPFAM" id="SSF56281">
    <property type="entry name" value="Metallo-hydrolase/oxidoreductase"/>
    <property type="match status" value="1"/>
</dbReference>
<keyword evidence="7" id="KW-0479">Metal-binding</keyword>
<dbReference type="PANTHER" id="PTHR42951">
    <property type="entry name" value="METALLO-BETA-LACTAMASE DOMAIN-CONTAINING"/>
    <property type="match status" value="1"/>
</dbReference>
<protein>
    <recommendedName>
        <fullName evidence="6">beta-lactamase</fullName>
        <ecNumber evidence="6">3.5.2.6</ecNumber>
    </recommendedName>
</protein>
<dbReference type="PANTHER" id="PTHR42951:SF4">
    <property type="entry name" value="ACYL-COENZYME A THIOESTERASE MBLAC2"/>
    <property type="match status" value="1"/>
</dbReference>
<dbReference type="EMBL" id="JBHRVV010000001">
    <property type="protein sequence ID" value="MFC3460184.1"/>
    <property type="molecule type" value="Genomic_DNA"/>
</dbReference>
<evidence type="ECO:0000256" key="10">
    <source>
        <dbReference type="ARBA" id="ARBA00022801"/>
    </source>
</evidence>
<comment type="caution">
    <text evidence="14">The sequence shown here is derived from an EMBL/GenBank/DDBJ whole genome shotgun (WGS) entry which is preliminary data.</text>
</comment>
<keyword evidence="10 14" id="KW-0378">Hydrolase</keyword>
<evidence type="ECO:0000313" key="14">
    <source>
        <dbReference type="EMBL" id="MFC3460184.1"/>
    </source>
</evidence>
<evidence type="ECO:0000256" key="8">
    <source>
        <dbReference type="ARBA" id="ARBA00022729"/>
    </source>
</evidence>
<feature type="domain" description="Metallo-beta-lactamase" evidence="13">
    <location>
        <begin position="31"/>
        <end position="201"/>
    </location>
</feature>
<evidence type="ECO:0000259" key="13">
    <source>
        <dbReference type="SMART" id="SM00849"/>
    </source>
</evidence>
<dbReference type="Gene3D" id="3.60.15.10">
    <property type="entry name" value="Ribonuclease Z/Hydroxyacylglutathione hydrolase-like"/>
    <property type="match status" value="1"/>
</dbReference>
<keyword evidence="9" id="KW-0574">Periplasm</keyword>
<accession>A0ABV7PQF7</accession>
<gene>
    <name evidence="14" type="ORF">ACFOPH_18280</name>
</gene>
<dbReference type="InterPro" id="IPR050855">
    <property type="entry name" value="NDM-1-like"/>
</dbReference>
<evidence type="ECO:0000256" key="6">
    <source>
        <dbReference type="ARBA" id="ARBA00012865"/>
    </source>
</evidence>
<dbReference type="Proteomes" id="UP001595665">
    <property type="component" value="Unassembled WGS sequence"/>
</dbReference>
<reference evidence="15" key="1">
    <citation type="journal article" date="2019" name="Int. J. Syst. Evol. Microbiol.">
        <title>The Global Catalogue of Microorganisms (GCM) 10K type strain sequencing project: providing services to taxonomists for standard genome sequencing and annotation.</title>
        <authorList>
            <consortium name="The Broad Institute Genomics Platform"/>
            <consortium name="The Broad Institute Genome Sequencing Center for Infectious Disease"/>
            <person name="Wu L."/>
            <person name="Ma J."/>
        </authorList>
    </citation>
    <scope>NUCLEOTIDE SEQUENCE [LARGE SCALE GENOMIC DNA]</scope>
    <source>
        <strain evidence="15">CCM 7480</strain>
    </source>
</reference>
<name>A0ABV7PQF7_9BURK</name>
<dbReference type="InterPro" id="IPR001018">
    <property type="entry name" value="Beta-lactamase_class-B_CS"/>
</dbReference>
<keyword evidence="12" id="KW-0046">Antibiotic resistance</keyword>
<evidence type="ECO:0000256" key="11">
    <source>
        <dbReference type="ARBA" id="ARBA00022833"/>
    </source>
</evidence>
<dbReference type="Pfam" id="PF00753">
    <property type="entry name" value="Lactamase_B"/>
    <property type="match status" value="1"/>
</dbReference>
<evidence type="ECO:0000256" key="5">
    <source>
        <dbReference type="ARBA" id="ARBA00011245"/>
    </source>
</evidence>
<evidence type="ECO:0000256" key="3">
    <source>
        <dbReference type="ARBA" id="ARBA00004418"/>
    </source>
</evidence>
<comment type="similarity">
    <text evidence="4">Belongs to the metallo-beta-lactamase superfamily. Class-B beta-lactamase family.</text>
</comment>
<dbReference type="CDD" id="cd06262">
    <property type="entry name" value="metallo-hydrolase-like_MBL-fold"/>
    <property type="match status" value="1"/>
</dbReference>
<evidence type="ECO:0000256" key="7">
    <source>
        <dbReference type="ARBA" id="ARBA00022723"/>
    </source>
</evidence>
<comment type="subunit">
    <text evidence="5">Monomer.</text>
</comment>
<dbReference type="GO" id="GO:0016787">
    <property type="term" value="F:hydrolase activity"/>
    <property type="evidence" value="ECO:0007669"/>
    <property type="project" value="UniProtKB-KW"/>
</dbReference>
<dbReference type="InterPro" id="IPR001279">
    <property type="entry name" value="Metallo-B-lactamas"/>
</dbReference>
<keyword evidence="8" id="KW-0732">Signal</keyword>
<organism evidence="14 15">
    <name type="scientific">Massilia haematophila</name>
    <dbReference type="NCBI Taxonomy" id="457923"/>
    <lineage>
        <taxon>Bacteria</taxon>
        <taxon>Pseudomonadati</taxon>
        <taxon>Pseudomonadota</taxon>
        <taxon>Betaproteobacteria</taxon>
        <taxon>Burkholderiales</taxon>
        <taxon>Oxalobacteraceae</taxon>
        <taxon>Telluria group</taxon>
        <taxon>Massilia</taxon>
    </lineage>
</organism>
<comment type="subcellular location">
    <subcellularLocation>
        <location evidence="3">Periplasm</location>
    </subcellularLocation>
</comment>
<evidence type="ECO:0000256" key="2">
    <source>
        <dbReference type="ARBA" id="ARBA00001947"/>
    </source>
</evidence>
<dbReference type="RefSeq" id="WP_312550492.1">
    <property type="nucleotide sequence ID" value="NZ_JBHRVV010000001.1"/>
</dbReference>
<evidence type="ECO:0000256" key="12">
    <source>
        <dbReference type="ARBA" id="ARBA00023251"/>
    </source>
</evidence>